<reference evidence="2 3" key="1">
    <citation type="submission" date="2019-08" db="EMBL/GenBank/DDBJ databases">
        <title>Actinomadura sp. nov. CYP1-5 isolated from mountain soil.</title>
        <authorList>
            <person name="Songsumanus A."/>
            <person name="Kuncharoen N."/>
            <person name="Kudo T."/>
            <person name="Yuki M."/>
            <person name="Igarashi Y."/>
            <person name="Tanasupawat S."/>
        </authorList>
    </citation>
    <scope>NUCLEOTIDE SEQUENCE [LARGE SCALE GENOMIC DNA]</scope>
    <source>
        <strain evidence="2 3">GKU157</strain>
    </source>
</reference>
<evidence type="ECO:0000256" key="1">
    <source>
        <dbReference type="SAM" id="MobiDB-lite"/>
    </source>
</evidence>
<feature type="compositionally biased region" description="Basic residues" evidence="1">
    <location>
        <begin position="44"/>
        <end position="57"/>
    </location>
</feature>
<accession>A0A5D0TQX3</accession>
<dbReference type="Proteomes" id="UP000322634">
    <property type="component" value="Unassembled WGS sequence"/>
</dbReference>
<dbReference type="EMBL" id="VSFF01000016">
    <property type="protein sequence ID" value="TYC08528.1"/>
    <property type="molecule type" value="Genomic_DNA"/>
</dbReference>
<gene>
    <name evidence="2" type="ORF">FXF65_37145</name>
</gene>
<evidence type="ECO:0000313" key="2">
    <source>
        <dbReference type="EMBL" id="TYC08528.1"/>
    </source>
</evidence>
<feature type="region of interest" description="Disordered" evidence="1">
    <location>
        <begin position="42"/>
        <end position="62"/>
    </location>
</feature>
<sequence>MDLLAEGLTGAEGAPALSSMTASGIGPPVGAVELTASRPCTVTRPRKGAKRPRKARAMHPERKLPLAERNAIVARQNGD</sequence>
<proteinExistence type="predicted"/>
<dbReference type="RefSeq" id="WP_148354777.1">
    <property type="nucleotide sequence ID" value="NZ_JBHSBF010000002.1"/>
</dbReference>
<evidence type="ECO:0000313" key="3">
    <source>
        <dbReference type="Proteomes" id="UP000322634"/>
    </source>
</evidence>
<dbReference type="AlphaFoldDB" id="A0A5D0TQX3"/>
<name>A0A5D0TQX3_9ACTN</name>
<comment type="caution">
    <text evidence="2">The sequence shown here is derived from an EMBL/GenBank/DDBJ whole genome shotgun (WGS) entry which is preliminary data.</text>
</comment>
<protein>
    <submittedName>
        <fullName evidence="2">Uncharacterized protein</fullName>
    </submittedName>
</protein>
<keyword evidence="3" id="KW-1185">Reference proteome</keyword>
<organism evidence="2 3">
    <name type="scientific">Actinomadura syzygii</name>
    <dbReference type="NCBI Taxonomy" id="1427538"/>
    <lineage>
        <taxon>Bacteria</taxon>
        <taxon>Bacillati</taxon>
        <taxon>Actinomycetota</taxon>
        <taxon>Actinomycetes</taxon>
        <taxon>Streptosporangiales</taxon>
        <taxon>Thermomonosporaceae</taxon>
        <taxon>Actinomadura</taxon>
    </lineage>
</organism>